<dbReference type="EMBL" id="JACAQD010000006">
    <property type="protein sequence ID" value="NWC31895.1"/>
    <property type="molecule type" value="Genomic_DNA"/>
</dbReference>
<evidence type="ECO:0000313" key="3">
    <source>
        <dbReference type="Proteomes" id="UP000520592"/>
    </source>
</evidence>
<accession>A0A7Y8CIX8</accession>
<reference evidence="2 3" key="1">
    <citation type="submission" date="2020-04" db="EMBL/GenBank/DDBJ databases">
        <title>Molecular characterization of pseudomonads from Agaricus bisporus reveal novel blotch 2 pathogens in Western Europe.</title>
        <authorList>
            <person name="Taparia T."/>
            <person name="Krijger M."/>
            <person name="Haynes E."/>
            <person name="Elpinstone J.G."/>
            <person name="Noble R."/>
            <person name="Van Der Wolf J."/>
        </authorList>
    </citation>
    <scope>NUCLEOTIDE SEQUENCE [LARGE SCALE GENOMIC DNA]</scope>
    <source>
        <strain evidence="2 3">IPO3737</strain>
    </source>
</reference>
<protein>
    <submittedName>
        <fullName evidence="2">Uncharacterized protein</fullName>
    </submittedName>
</protein>
<evidence type="ECO:0000313" key="2">
    <source>
        <dbReference type="EMBL" id="NWC31895.1"/>
    </source>
</evidence>
<feature type="transmembrane region" description="Helical" evidence="1">
    <location>
        <begin position="77"/>
        <end position="95"/>
    </location>
</feature>
<keyword evidence="1" id="KW-0472">Membrane</keyword>
<sequence>MKVSSKNWQVSAILSFACILVLPFNVIELYVHLIFGIELYTYVMATPAAVVSFLFVQAALAIALYRKIWTRTHSTFLSIWLINISLIAAPIWRTLPGQ</sequence>
<dbReference type="PROSITE" id="PS51257">
    <property type="entry name" value="PROKAR_LIPOPROTEIN"/>
    <property type="match status" value="1"/>
</dbReference>
<dbReference type="Proteomes" id="UP000520592">
    <property type="component" value="Unassembled WGS sequence"/>
</dbReference>
<name>A0A7Y8CIX8_9PSED</name>
<feature type="transmembrane region" description="Helical" evidence="1">
    <location>
        <begin position="12"/>
        <end position="33"/>
    </location>
</feature>
<organism evidence="2 3">
    <name type="scientific">Pseudomonas gingeri</name>
    <dbReference type="NCBI Taxonomy" id="117681"/>
    <lineage>
        <taxon>Bacteria</taxon>
        <taxon>Pseudomonadati</taxon>
        <taxon>Pseudomonadota</taxon>
        <taxon>Gammaproteobacteria</taxon>
        <taxon>Pseudomonadales</taxon>
        <taxon>Pseudomonadaceae</taxon>
        <taxon>Pseudomonas</taxon>
    </lineage>
</organism>
<feature type="transmembrane region" description="Helical" evidence="1">
    <location>
        <begin position="39"/>
        <end position="65"/>
    </location>
</feature>
<evidence type="ECO:0000256" key="1">
    <source>
        <dbReference type="SAM" id="Phobius"/>
    </source>
</evidence>
<keyword evidence="1" id="KW-0812">Transmembrane</keyword>
<dbReference type="RefSeq" id="WP_177061087.1">
    <property type="nucleotide sequence ID" value="NZ_JACAPS010000036.1"/>
</dbReference>
<comment type="caution">
    <text evidence="2">The sequence shown here is derived from an EMBL/GenBank/DDBJ whole genome shotgun (WGS) entry which is preliminary data.</text>
</comment>
<keyword evidence="1" id="KW-1133">Transmembrane helix</keyword>
<proteinExistence type="predicted"/>
<gene>
    <name evidence="2" type="ORF">HX876_05810</name>
</gene>
<dbReference type="AlphaFoldDB" id="A0A7Y8CIX8"/>